<dbReference type="EMBL" id="KB291799">
    <property type="protein sequence ID" value="ELU18735.1"/>
    <property type="molecule type" value="Genomic_DNA"/>
</dbReference>
<gene>
    <name evidence="1" type="ORF">CAPTEDRAFT_218461</name>
</gene>
<reference evidence="3" key="1">
    <citation type="submission" date="2012-12" db="EMBL/GenBank/DDBJ databases">
        <authorList>
            <person name="Hellsten U."/>
            <person name="Grimwood J."/>
            <person name="Chapman J.A."/>
            <person name="Shapiro H."/>
            <person name="Aerts A."/>
            <person name="Otillar R.P."/>
            <person name="Terry A.Y."/>
            <person name="Boore J.L."/>
            <person name="Simakov O."/>
            <person name="Marletaz F."/>
            <person name="Cho S.-J."/>
            <person name="Edsinger-Gonzales E."/>
            <person name="Havlak P."/>
            <person name="Kuo D.-H."/>
            <person name="Larsson T."/>
            <person name="Lv J."/>
            <person name="Arendt D."/>
            <person name="Savage R."/>
            <person name="Osoegawa K."/>
            <person name="de Jong P."/>
            <person name="Lindberg D.R."/>
            <person name="Seaver E.C."/>
            <person name="Weisblat D.A."/>
            <person name="Putnam N.H."/>
            <person name="Grigoriev I.V."/>
            <person name="Rokhsar D.S."/>
        </authorList>
    </citation>
    <scope>NUCLEOTIDE SEQUENCE</scope>
    <source>
        <strain evidence="3">I ESC-2004</strain>
    </source>
</reference>
<sequence length="246" mass="27391">MIGCHCIRVKYMLQFNAQFSALHESSCMIINRVSRAPPSQHKPHQSTGRLLPGRSGSVDNYSNQNCQIALFRELIGRQHPLENNLQLECFGRLYTRQRCSVNSHTIDLGSETSLPILLKKKQPPTDTQQALFFSLLLNEFISSSDNASIAKPIKSQAFATFLMRSSGSIGVDHRVLRKAKRRVQMKKASASHSTGVVASLETLAKEVGSTPSSTTNKIERCLKFTSSLSHACSDVRRVFKAIRMVI</sequence>
<protein>
    <submittedName>
        <fullName evidence="1 2">Uncharacterized protein</fullName>
    </submittedName>
</protein>
<name>R7VMF2_CAPTE</name>
<keyword evidence="3" id="KW-1185">Reference proteome</keyword>
<dbReference type="EnsemblMetazoa" id="CapteT218461">
    <property type="protein sequence ID" value="CapteP218461"/>
    <property type="gene ID" value="CapteG218461"/>
</dbReference>
<evidence type="ECO:0000313" key="2">
    <source>
        <dbReference type="EnsemblMetazoa" id="CapteP218461"/>
    </source>
</evidence>
<dbReference type="Proteomes" id="UP000014760">
    <property type="component" value="Unassembled WGS sequence"/>
</dbReference>
<dbReference type="AlphaFoldDB" id="R7VMF2"/>
<reference evidence="1 3" key="2">
    <citation type="journal article" date="2013" name="Nature">
        <title>Insights into bilaterian evolution from three spiralian genomes.</title>
        <authorList>
            <person name="Simakov O."/>
            <person name="Marletaz F."/>
            <person name="Cho S.J."/>
            <person name="Edsinger-Gonzales E."/>
            <person name="Havlak P."/>
            <person name="Hellsten U."/>
            <person name="Kuo D.H."/>
            <person name="Larsson T."/>
            <person name="Lv J."/>
            <person name="Arendt D."/>
            <person name="Savage R."/>
            <person name="Osoegawa K."/>
            <person name="de Jong P."/>
            <person name="Grimwood J."/>
            <person name="Chapman J.A."/>
            <person name="Shapiro H."/>
            <person name="Aerts A."/>
            <person name="Otillar R.P."/>
            <person name="Terry A.Y."/>
            <person name="Boore J.L."/>
            <person name="Grigoriev I.V."/>
            <person name="Lindberg D.R."/>
            <person name="Seaver E.C."/>
            <person name="Weisblat D.A."/>
            <person name="Putnam N.H."/>
            <person name="Rokhsar D.S."/>
        </authorList>
    </citation>
    <scope>NUCLEOTIDE SEQUENCE</scope>
    <source>
        <strain evidence="1 3">I ESC-2004</strain>
    </source>
</reference>
<evidence type="ECO:0000313" key="3">
    <source>
        <dbReference type="Proteomes" id="UP000014760"/>
    </source>
</evidence>
<reference evidence="2" key="3">
    <citation type="submission" date="2015-06" db="UniProtKB">
        <authorList>
            <consortium name="EnsemblMetazoa"/>
        </authorList>
    </citation>
    <scope>IDENTIFICATION</scope>
</reference>
<proteinExistence type="predicted"/>
<organism evidence="1">
    <name type="scientific">Capitella teleta</name>
    <name type="common">Polychaete worm</name>
    <dbReference type="NCBI Taxonomy" id="283909"/>
    <lineage>
        <taxon>Eukaryota</taxon>
        <taxon>Metazoa</taxon>
        <taxon>Spiralia</taxon>
        <taxon>Lophotrochozoa</taxon>
        <taxon>Annelida</taxon>
        <taxon>Polychaeta</taxon>
        <taxon>Sedentaria</taxon>
        <taxon>Scolecida</taxon>
        <taxon>Capitellidae</taxon>
        <taxon>Capitella</taxon>
    </lineage>
</organism>
<accession>R7VMF2</accession>
<evidence type="ECO:0000313" key="1">
    <source>
        <dbReference type="EMBL" id="ELU18735.1"/>
    </source>
</evidence>
<dbReference type="HOGENOM" id="CLU_1129982_0_0_1"/>
<dbReference type="EMBL" id="AMQN01000510">
    <property type="status" value="NOT_ANNOTATED_CDS"/>
    <property type="molecule type" value="Genomic_DNA"/>
</dbReference>